<accession>A0A096CL94</accession>
<evidence type="ECO:0000259" key="1">
    <source>
        <dbReference type="Pfam" id="PF00534"/>
    </source>
</evidence>
<protein>
    <submittedName>
        <fullName evidence="2">Capsular biosynthesis protein</fullName>
    </submittedName>
</protein>
<dbReference type="Pfam" id="PF00534">
    <property type="entry name" value="Glycos_transf_1"/>
    <property type="match status" value="1"/>
</dbReference>
<dbReference type="Gene3D" id="3.40.50.2000">
    <property type="entry name" value="Glycogen Phosphorylase B"/>
    <property type="match status" value="2"/>
</dbReference>
<evidence type="ECO:0000313" key="3">
    <source>
        <dbReference type="Proteomes" id="UP000029578"/>
    </source>
</evidence>
<feature type="domain" description="Glycosyl transferase family 1" evidence="1">
    <location>
        <begin position="223"/>
        <end position="375"/>
    </location>
</feature>
<dbReference type="Proteomes" id="UP000029578">
    <property type="component" value="Unassembled WGS sequence"/>
</dbReference>
<comment type="caution">
    <text evidence="2">The sequence shown here is derived from an EMBL/GenBank/DDBJ whole genome shotgun (WGS) entry which is preliminary data.</text>
</comment>
<sequence>MKKKVLFIIGTLQSGGVSKSMVSLLNAWNREKYDTSLLLCCKEGDVFSKYLPEKVKVIYNPIIEHVMGGFSSVKWLFLHGHILLSIGVLLRLLLSRISKSLSGELIAKMMPTVSDEYYDLVVDYGGQQLLYYMVNKLKAARKVTFFHNDYSKWPYYYSADKKYYPKVDNIFSISKTCTDALKRYFPNCADKVLIMENISSPSMIQAQAEEYTDDLRVMLQEYKNDGNNILCTVAHFCRRKGGDFAIEAAEILKKQHIKFKWLFVGKVLEQDLFKSIKEKGLDEDMIFLGIHSNPYPYIKLSDIYVQPSRFEGKSISLDEAKILCKPIVVTNFSTVGDQFENGKNGTICEMNGEAVANAIAGLINDSSLRESYQKYLETHIVDNSNEVNKLYKYL</sequence>
<dbReference type="CDD" id="cd03811">
    <property type="entry name" value="GT4_GT28_WabH-like"/>
    <property type="match status" value="1"/>
</dbReference>
<name>A0A096CL94_9BACT</name>
<dbReference type="InterPro" id="IPR001296">
    <property type="entry name" value="Glyco_trans_1"/>
</dbReference>
<dbReference type="SUPFAM" id="SSF53756">
    <property type="entry name" value="UDP-Glycosyltransferase/glycogen phosphorylase"/>
    <property type="match status" value="1"/>
</dbReference>
<dbReference type="PANTHER" id="PTHR12526">
    <property type="entry name" value="GLYCOSYLTRANSFERASE"/>
    <property type="match status" value="1"/>
</dbReference>
<reference evidence="2 3" key="1">
    <citation type="submission" date="2014-07" db="EMBL/GenBank/DDBJ databases">
        <authorList>
            <person name="McCorrison J."/>
            <person name="Sanka R."/>
            <person name="Torralba M."/>
            <person name="Gillis M."/>
            <person name="Haft D.H."/>
            <person name="Methe B."/>
            <person name="Sutton G."/>
            <person name="Nelson K.E."/>
        </authorList>
    </citation>
    <scope>NUCLEOTIDE SEQUENCE [LARGE SCALE GENOMIC DNA]</scope>
    <source>
        <strain evidence="2 3">DNF00666</strain>
    </source>
</reference>
<dbReference type="AlphaFoldDB" id="A0A096CL94"/>
<dbReference type="RefSeq" id="WP_036865765.1">
    <property type="nucleotide sequence ID" value="NZ_JRNS01000437.1"/>
</dbReference>
<dbReference type="EMBL" id="JRNS01000437">
    <property type="protein sequence ID" value="KGF46089.1"/>
    <property type="molecule type" value="Genomic_DNA"/>
</dbReference>
<dbReference type="PANTHER" id="PTHR12526:SF630">
    <property type="entry name" value="GLYCOSYLTRANSFERASE"/>
    <property type="match status" value="1"/>
</dbReference>
<proteinExistence type="predicted"/>
<gene>
    <name evidence="2" type="ORF">HMPREF0661_09015</name>
</gene>
<dbReference type="GO" id="GO:0016757">
    <property type="term" value="F:glycosyltransferase activity"/>
    <property type="evidence" value="ECO:0007669"/>
    <property type="project" value="InterPro"/>
</dbReference>
<organism evidence="2 3">
    <name type="scientific">Prevotella melaninogenica DNF00666</name>
    <dbReference type="NCBI Taxonomy" id="1401073"/>
    <lineage>
        <taxon>Bacteria</taxon>
        <taxon>Pseudomonadati</taxon>
        <taxon>Bacteroidota</taxon>
        <taxon>Bacteroidia</taxon>
        <taxon>Bacteroidales</taxon>
        <taxon>Prevotellaceae</taxon>
        <taxon>Prevotella</taxon>
    </lineage>
</organism>
<evidence type="ECO:0000313" key="2">
    <source>
        <dbReference type="EMBL" id="KGF46089.1"/>
    </source>
</evidence>